<sequence length="291" mass="31518">MIPAESLATLQAVVDEGSLDAAARALHVTPSAVSQRLKALEQRLGRVLLIRSKPARATPAGEVLLRLARQQQLLEREALAELGLDEARGVELAVAINSDSLATWIMPALHRVAERTGVLLDVVRDDQSDTAARLAAGTVMAAVTSEAAPVPGCRSVLLGRMVYRASATREFAARWFPDGVTATALAVAPVIDFDRRDDLQTRFLRSITRQRIDPPRHRIPGAADFADAVRLGLGWAMLLDHQLAAHPDELVELAPHKPLEVPLYWQQWDLRSASLDALADEVRTAAAAALV</sequence>
<proteinExistence type="inferred from homology"/>
<dbReference type="InterPro" id="IPR050176">
    <property type="entry name" value="LTTR"/>
</dbReference>
<dbReference type="AlphaFoldDB" id="A0A506Y851"/>
<feature type="domain" description="HTH lysR-type" evidence="8">
    <location>
        <begin position="2"/>
        <end position="58"/>
    </location>
</feature>
<evidence type="ECO:0000256" key="3">
    <source>
        <dbReference type="ARBA" id="ARBA00023015"/>
    </source>
</evidence>
<dbReference type="GO" id="GO:0003700">
    <property type="term" value="F:DNA-binding transcription factor activity"/>
    <property type="evidence" value="ECO:0007669"/>
    <property type="project" value="InterPro"/>
</dbReference>
<evidence type="ECO:0000256" key="2">
    <source>
        <dbReference type="ARBA" id="ARBA00022491"/>
    </source>
</evidence>
<keyword evidence="4" id="KW-0238">DNA-binding</keyword>
<organism evidence="9 10">
    <name type="scientific">Schumannella soli</name>
    <dbReference type="NCBI Taxonomy" id="2590779"/>
    <lineage>
        <taxon>Bacteria</taxon>
        <taxon>Bacillati</taxon>
        <taxon>Actinomycetota</taxon>
        <taxon>Actinomycetes</taxon>
        <taxon>Micrococcales</taxon>
        <taxon>Microbacteriaceae</taxon>
        <taxon>Schumannella</taxon>
    </lineage>
</organism>
<gene>
    <name evidence="9" type="ORF">FJ657_01430</name>
</gene>
<reference evidence="9 10" key="1">
    <citation type="submission" date="2019-06" db="EMBL/GenBank/DDBJ databases">
        <authorList>
            <person name="Li F."/>
        </authorList>
    </citation>
    <scope>NUCLEOTIDE SEQUENCE [LARGE SCALE GENOMIC DNA]</scope>
    <source>
        <strain evidence="9 10">10F1D-1</strain>
    </source>
</reference>
<dbReference type="OrthoDB" id="3252676at2"/>
<dbReference type="GO" id="GO:0003677">
    <property type="term" value="F:DNA binding"/>
    <property type="evidence" value="ECO:0007669"/>
    <property type="project" value="UniProtKB-KW"/>
</dbReference>
<evidence type="ECO:0000256" key="5">
    <source>
        <dbReference type="ARBA" id="ARBA00023159"/>
    </source>
</evidence>
<dbReference type="SUPFAM" id="SSF53850">
    <property type="entry name" value="Periplasmic binding protein-like II"/>
    <property type="match status" value="1"/>
</dbReference>
<comment type="caution">
    <text evidence="9">The sequence shown here is derived from an EMBL/GenBank/DDBJ whole genome shotgun (WGS) entry which is preliminary data.</text>
</comment>
<dbReference type="InterPro" id="IPR036390">
    <property type="entry name" value="WH_DNA-bd_sf"/>
</dbReference>
<dbReference type="NCBIfam" id="NF002964">
    <property type="entry name" value="PRK03635.1"/>
    <property type="match status" value="1"/>
</dbReference>
<keyword evidence="6" id="KW-0804">Transcription</keyword>
<dbReference type="InterPro" id="IPR000847">
    <property type="entry name" value="LysR_HTH_N"/>
</dbReference>
<evidence type="ECO:0000256" key="4">
    <source>
        <dbReference type="ARBA" id="ARBA00023125"/>
    </source>
</evidence>
<dbReference type="PANTHER" id="PTHR30579">
    <property type="entry name" value="TRANSCRIPTIONAL REGULATOR"/>
    <property type="match status" value="1"/>
</dbReference>
<dbReference type="NCBIfam" id="NF009888">
    <property type="entry name" value="PRK13348.1"/>
    <property type="match status" value="1"/>
</dbReference>
<dbReference type="EMBL" id="VHQG01000001">
    <property type="protein sequence ID" value="TPW77377.1"/>
    <property type="molecule type" value="Genomic_DNA"/>
</dbReference>
<dbReference type="Proteomes" id="UP000316252">
    <property type="component" value="Unassembled WGS sequence"/>
</dbReference>
<protein>
    <recommendedName>
        <fullName evidence="7">HTH-type transcriptional regulator LysG</fullName>
    </recommendedName>
</protein>
<keyword evidence="5" id="KW-0010">Activator</keyword>
<comment type="similarity">
    <text evidence="1">Belongs to the LysR transcriptional regulatory family.</text>
</comment>
<dbReference type="RefSeq" id="WP_141161905.1">
    <property type="nucleotide sequence ID" value="NZ_VHQG01000001.1"/>
</dbReference>
<evidence type="ECO:0000313" key="9">
    <source>
        <dbReference type="EMBL" id="TPW77377.1"/>
    </source>
</evidence>
<dbReference type="InterPro" id="IPR017685">
    <property type="entry name" value="ArgP"/>
</dbReference>
<name>A0A506Y851_9MICO</name>
<dbReference type="PROSITE" id="PS50931">
    <property type="entry name" value="HTH_LYSR"/>
    <property type="match status" value="1"/>
</dbReference>
<dbReference type="Gene3D" id="1.10.10.10">
    <property type="entry name" value="Winged helix-like DNA-binding domain superfamily/Winged helix DNA-binding domain"/>
    <property type="match status" value="1"/>
</dbReference>
<evidence type="ECO:0000256" key="6">
    <source>
        <dbReference type="ARBA" id="ARBA00023163"/>
    </source>
</evidence>
<dbReference type="FunFam" id="1.10.10.10:FF:000456">
    <property type="entry name" value="LysR family transcriptional regulator ArgP"/>
    <property type="match status" value="1"/>
</dbReference>
<keyword evidence="10" id="KW-1185">Reference proteome</keyword>
<dbReference type="NCBIfam" id="TIGR03298">
    <property type="entry name" value="argP"/>
    <property type="match status" value="1"/>
</dbReference>
<evidence type="ECO:0000256" key="7">
    <source>
        <dbReference type="ARBA" id="ARBA00074218"/>
    </source>
</evidence>
<dbReference type="SUPFAM" id="SSF46785">
    <property type="entry name" value="Winged helix' DNA-binding domain"/>
    <property type="match status" value="1"/>
</dbReference>
<evidence type="ECO:0000313" key="10">
    <source>
        <dbReference type="Proteomes" id="UP000316252"/>
    </source>
</evidence>
<accession>A0A506Y851</accession>
<keyword evidence="3" id="KW-0805">Transcription regulation</keyword>
<evidence type="ECO:0000259" key="8">
    <source>
        <dbReference type="PROSITE" id="PS50931"/>
    </source>
</evidence>
<keyword evidence="2" id="KW-0678">Repressor</keyword>
<dbReference type="InterPro" id="IPR036388">
    <property type="entry name" value="WH-like_DNA-bd_sf"/>
</dbReference>
<dbReference type="Pfam" id="PF00126">
    <property type="entry name" value="HTH_1"/>
    <property type="match status" value="1"/>
</dbReference>
<evidence type="ECO:0000256" key="1">
    <source>
        <dbReference type="ARBA" id="ARBA00009437"/>
    </source>
</evidence>
<dbReference type="PANTHER" id="PTHR30579:SF2">
    <property type="entry name" value="HTH-TYPE TRANSCRIPTIONAL REGULATOR ARGP"/>
    <property type="match status" value="1"/>
</dbReference>
<dbReference type="Gene3D" id="3.40.190.290">
    <property type="match status" value="1"/>
</dbReference>